<evidence type="ECO:0000313" key="1">
    <source>
        <dbReference type="EMBL" id="GGJ56771.1"/>
    </source>
</evidence>
<sequence length="110" mass="11632">MIESMKIEPAECADLVVQQSSQDITGINMATAIVAGEKPGESTSYSVASYEDDAKLATDKKAAETKDLQGCDKFSMEMQGMKLNASAEILEATSDAELTVATKSNISMDG</sequence>
<organism evidence="1 2">
    <name type="scientific">Glutamicibacter ardleyensis</name>
    <dbReference type="NCBI Taxonomy" id="225894"/>
    <lineage>
        <taxon>Bacteria</taxon>
        <taxon>Bacillati</taxon>
        <taxon>Actinomycetota</taxon>
        <taxon>Actinomycetes</taxon>
        <taxon>Micrococcales</taxon>
        <taxon>Micrococcaceae</taxon>
        <taxon>Glutamicibacter</taxon>
    </lineage>
</organism>
<reference evidence="2" key="1">
    <citation type="journal article" date="2019" name="Int. J. Syst. Evol. Microbiol.">
        <title>The Global Catalogue of Microorganisms (GCM) 10K type strain sequencing project: providing services to taxonomists for standard genome sequencing and annotation.</title>
        <authorList>
            <consortium name="The Broad Institute Genomics Platform"/>
            <consortium name="The Broad Institute Genome Sequencing Center for Infectious Disease"/>
            <person name="Wu L."/>
            <person name="Ma J."/>
        </authorList>
    </citation>
    <scope>NUCLEOTIDE SEQUENCE [LARGE SCALE GENOMIC DNA]</scope>
    <source>
        <strain evidence="2">CGMCC 1.3685</strain>
    </source>
</reference>
<keyword evidence="2" id="KW-1185">Reference proteome</keyword>
<accession>A0ABQ2DGR1</accession>
<evidence type="ECO:0000313" key="2">
    <source>
        <dbReference type="Proteomes" id="UP000606115"/>
    </source>
</evidence>
<proteinExistence type="predicted"/>
<name>A0ABQ2DGR1_9MICC</name>
<protein>
    <submittedName>
        <fullName evidence="1">Uncharacterized protein</fullName>
    </submittedName>
</protein>
<dbReference type="EMBL" id="BMKX01000002">
    <property type="protein sequence ID" value="GGJ56771.1"/>
    <property type="molecule type" value="Genomic_DNA"/>
</dbReference>
<gene>
    <name evidence="1" type="ORF">GCM10007173_14440</name>
</gene>
<comment type="caution">
    <text evidence="1">The sequence shown here is derived from an EMBL/GenBank/DDBJ whole genome shotgun (WGS) entry which is preliminary data.</text>
</comment>
<dbReference type="Proteomes" id="UP000606115">
    <property type="component" value="Unassembled WGS sequence"/>
</dbReference>